<evidence type="ECO:0000313" key="2">
    <source>
        <dbReference type="EMBL" id="SEO45744.1"/>
    </source>
</evidence>
<dbReference type="EMBL" id="FOEG01000001">
    <property type="protein sequence ID" value="SEO45744.1"/>
    <property type="molecule type" value="Genomic_DNA"/>
</dbReference>
<dbReference type="STRING" id="406100.SAMN04488052_101173"/>
<keyword evidence="2" id="KW-0560">Oxidoreductase</keyword>
<dbReference type="Pfam" id="PF02627">
    <property type="entry name" value="CMD"/>
    <property type="match status" value="1"/>
</dbReference>
<dbReference type="InterPro" id="IPR003779">
    <property type="entry name" value="CMD-like"/>
</dbReference>
<dbReference type="PANTHER" id="PTHR33930">
    <property type="entry name" value="ALKYL HYDROPEROXIDE REDUCTASE AHPD"/>
    <property type="match status" value="1"/>
</dbReference>
<dbReference type="SUPFAM" id="SSF69118">
    <property type="entry name" value="AhpD-like"/>
    <property type="match status" value="1"/>
</dbReference>
<dbReference type="Proteomes" id="UP000199657">
    <property type="component" value="Unassembled WGS sequence"/>
</dbReference>
<dbReference type="PANTHER" id="PTHR33930:SF2">
    <property type="entry name" value="BLR3452 PROTEIN"/>
    <property type="match status" value="1"/>
</dbReference>
<feature type="domain" description="Carboxymuconolactone decarboxylase-like" evidence="1">
    <location>
        <begin position="17"/>
        <end position="100"/>
    </location>
</feature>
<gene>
    <name evidence="2" type="ORF">SAMN04488052_101173</name>
</gene>
<keyword evidence="2" id="KW-0575">Peroxidase</keyword>
<proteinExistence type="predicted"/>
<dbReference type="InterPro" id="IPR029032">
    <property type="entry name" value="AhpD-like"/>
</dbReference>
<protein>
    <submittedName>
        <fullName evidence="2">Uncharacterized conserved protein YurZ, alkylhydroperoxidase/carboxymuconolactone decarboxylase family</fullName>
    </submittedName>
</protein>
<evidence type="ECO:0000259" key="1">
    <source>
        <dbReference type="Pfam" id="PF02627"/>
    </source>
</evidence>
<dbReference type="GO" id="GO:0051920">
    <property type="term" value="F:peroxiredoxin activity"/>
    <property type="evidence" value="ECO:0007669"/>
    <property type="project" value="InterPro"/>
</dbReference>
<sequence length="118" mass="12801">MANELPSGAGDVAEDYPEIWDAYSRLGRACAEAGPLDERDRRLVKLAMAIALGSEGATHSHVRRALDEGFTGDEIRQVALLGVPTLGFPSSVAALTWVEDILEEEDDEDDVEEDVDDD</sequence>
<dbReference type="AlphaFoldDB" id="A0A1H8PVP9"/>
<dbReference type="Gene3D" id="1.20.1290.10">
    <property type="entry name" value="AhpD-like"/>
    <property type="match status" value="1"/>
</dbReference>
<organism evidence="2 3">
    <name type="scientific">Aquisalimonas asiatica</name>
    <dbReference type="NCBI Taxonomy" id="406100"/>
    <lineage>
        <taxon>Bacteria</taxon>
        <taxon>Pseudomonadati</taxon>
        <taxon>Pseudomonadota</taxon>
        <taxon>Gammaproteobacteria</taxon>
        <taxon>Chromatiales</taxon>
        <taxon>Ectothiorhodospiraceae</taxon>
        <taxon>Aquisalimonas</taxon>
    </lineage>
</organism>
<keyword evidence="3" id="KW-1185">Reference proteome</keyword>
<accession>A0A1H8PVP9</accession>
<dbReference type="OrthoDB" id="425264at2"/>
<name>A0A1H8PVP9_9GAMM</name>
<reference evidence="2 3" key="1">
    <citation type="submission" date="2016-10" db="EMBL/GenBank/DDBJ databases">
        <authorList>
            <person name="de Groot N.N."/>
        </authorList>
    </citation>
    <scope>NUCLEOTIDE SEQUENCE [LARGE SCALE GENOMIC DNA]</scope>
    <source>
        <strain evidence="2 3">CGMCC 1.6291</strain>
    </source>
</reference>
<evidence type="ECO:0000313" key="3">
    <source>
        <dbReference type="Proteomes" id="UP000199657"/>
    </source>
</evidence>
<dbReference type="RefSeq" id="WP_091639105.1">
    <property type="nucleotide sequence ID" value="NZ_FOEG01000001.1"/>
</dbReference>